<keyword evidence="19" id="KW-1185">Reference proteome</keyword>
<evidence type="ECO:0000313" key="19">
    <source>
        <dbReference type="Proteomes" id="UP000245539"/>
    </source>
</evidence>
<comment type="similarity">
    <text evidence="4 16 17">Belongs to the OadG family.</text>
</comment>
<dbReference type="EMBL" id="QGKM01000037">
    <property type="protein sequence ID" value="PWQ96493.1"/>
    <property type="molecule type" value="Genomic_DNA"/>
</dbReference>
<comment type="function">
    <text evidence="2 16 17">Catalyzes the decarboxylation of oxaloacetate coupled to Na(+) translocation.</text>
</comment>
<comment type="catalytic activity">
    <reaction evidence="15 16 17">
        <text>oxaloacetate + 2 Na(+)(in) + H(+) = pyruvate + 2 Na(+)(out) + CO2</text>
        <dbReference type="Rhea" id="RHEA:57724"/>
        <dbReference type="ChEBI" id="CHEBI:15361"/>
        <dbReference type="ChEBI" id="CHEBI:15378"/>
        <dbReference type="ChEBI" id="CHEBI:16452"/>
        <dbReference type="ChEBI" id="CHEBI:16526"/>
        <dbReference type="ChEBI" id="CHEBI:29101"/>
        <dbReference type="EC" id="7.2.4.2"/>
    </reaction>
</comment>
<dbReference type="Pfam" id="PF04277">
    <property type="entry name" value="OAD_gamma"/>
    <property type="match status" value="1"/>
</dbReference>
<sequence>MESSLIAQGFDLMLFGMGTVFVFLTLLIFATTAMSKAILRWFPEKVVEAPAPRKKPAAVSGSAIAPATLNILQAAIDKHRKR</sequence>
<evidence type="ECO:0000256" key="13">
    <source>
        <dbReference type="ARBA" id="ARBA00023136"/>
    </source>
</evidence>
<keyword evidence="12 16" id="KW-0406">Ion transport</keyword>
<evidence type="ECO:0000256" key="6">
    <source>
        <dbReference type="ARBA" id="ARBA00022448"/>
    </source>
</evidence>
<evidence type="ECO:0000256" key="2">
    <source>
        <dbReference type="ARBA" id="ARBA00003002"/>
    </source>
</evidence>
<dbReference type="OrthoDB" id="5772594at2"/>
<dbReference type="GO" id="GO:0015451">
    <property type="term" value="F:decarboxylation-driven active transmembrane transporter activity"/>
    <property type="evidence" value="ECO:0007669"/>
    <property type="project" value="UniProtKB-EC"/>
</dbReference>
<keyword evidence="14 16" id="KW-0739">Sodium transport</keyword>
<name>A0A317CGD5_9GAMM</name>
<comment type="subunit">
    <text evidence="5 16">Heterotrimer of an alpha, a beta and a gamma subunit.</text>
</comment>
<keyword evidence="13 16" id="KW-0472">Membrane</keyword>
<accession>A0A317CGD5</accession>
<evidence type="ECO:0000256" key="14">
    <source>
        <dbReference type="ARBA" id="ARBA00023201"/>
    </source>
</evidence>
<comment type="subcellular location">
    <subcellularLocation>
        <location evidence="3 16 17">Cell membrane</location>
        <topology evidence="3 16 17">Single-pass membrane protein</topology>
    </subcellularLocation>
</comment>
<evidence type="ECO:0000256" key="15">
    <source>
        <dbReference type="ARBA" id="ARBA00048176"/>
    </source>
</evidence>
<keyword evidence="8 16" id="KW-0812">Transmembrane</keyword>
<evidence type="ECO:0000256" key="4">
    <source>
        <dbReference type="ARBA" id="ARBA00005844"/>
    </source>
</evidence>
<dbReference type="InterPro" id="IPR023424">
    <property type="entry name" value="OadG"/>
</dbReference>
<dbReference type="GO" id="GO:0008948">
    <property type="term" value="F:oxaloacetate decarboxylase activity"/>
    <property type="evidence" value="ECO:0007669"/>
    <property type="project" value="UniProtKB-UniRule"/>
</dbReference>
<comment type="caution">
    <text evidence="18">The sequence shown here is derived from an EMBL/GenBank/DDBJ whole genome shotgun (WGS) entry which is preliminary data.</text>
</comment>
<dbReference type="NCBIfam" id="TIGR01195">
    <property type="entry name" value="oadG_fam"/>
    <property type="match status" value="1"/>
</dbReference>
<evidence type="ECO:0000256" key="8">
    <source>
        <dbReference type="ARBA" id="ARBA00022692"/>
    </source>
</evidence>
<dbReference type="RefSeq" id="WP_109838110.1">
    <property type="nucleotide sequence ID" value="NZ_QGKM01000037.1"/>
</dbReference>
<evidence type="ECO:0000256" key="12">
    <source>
        <dbReference type="ARBA" id="ARBA00023065"/>
    </source>
</evidence>
<evidence type="ECO:0000256" key="3">
    <source>
        <dbReference type="ARBA" id="ARBA00004162"/>
    </source>
</evidence>
<dbReference type="GO" id="GO:0036376">
    <property type="term" value="P:sodium ion export across plasma membrane"/>
    <property type="evidence" value="ECO:0007669"/>
    <property type="project" value="InterPro"/>
</dbReference>
<keyword evidence="7 16" id="KW-1003">Cell membrane</keyword>
<feature type="transmembrane region" description="Helical" evidence="16 17">
    <location>
        <begin position="12"/>
        <end position="30"/>
    </location>
</feature>
<evidence type="ECO:0000313" key="18">
    <source>
        <dbReference type="EMBL" id="PWQ96493.1"/>
    </source>
</evidence>
<proteinExistence type="inferred from homology"/>
<evidence type="ECO:0000256" key="5">
    <source>
        <dbReference type="ARBA" id="ARBA00011869"/>
    </source>
</evidence>
<dbReference type="EC" id="7.2.4.2" evidence="16"/>
<dbReference type="HAMAP" id="MF_00404">
    <property type="entry name" value="OadG"/>
    <property type="match status" value="1"/>
</dbReference>
<dbReference type="InterPro" id="IPR005899">
    <property type="entry name" value="Na_pump_deCOase"/>
</dbReference>
<evidence type="ECO:0000256" key="16">
    <source>
        <dbReference type="HAMAP-Rule" id="MF_00404"/>
    </source>
</evidence>
<dbReference type="GO" id="GO:0015081">
    <property type="term" value="F:sodium ion transmembrane transporter activity"/>
    <property type="evidence" value="ECO:0007669"/>
    <property type="project" value="UniProtKB-UniRule"/>
</dbReference>
<evidence type="ECO:0000256" key="9">
    <source>
        <dbReference type="ARBA" id="ARBA00022967"/>
    </source>
</evidence>
<reference evidence="18 19" key="1">
    <citation type="submission" date="2018-05" db="EMBL/GenBank/DDBJ databases">
        <title>Leucothrix arctica sp. nov., isolated from Arctic seawater.</title>
        <authorList>
            <person name="Choi A."/>
            <person name="Baek K."/>
        </authorList>
    </citation>
    <scope>NUCLEOTIDE SEQUENCE [LARGE SCALE GENOMIC DNA]</scope>
    <source>
        <strain evidence="18 19">JCM 18388</strain>
    </source>
</reference>
<comment type="cofactor">
    <cofactor evidence="1 16 17">
        <name>Na(+)</name>
        <dbReference type="ChEBI" id="CHEBI:29101"/>
    </cofactor>
</comment>
<evidence type="ECO:0000256" key="7">
    <source>
        <dbReference type="ARBA" id="ARBA00022475"/>
    </source>
</evidence>
<organism evidence="18 19">
    <name type="scientific">Leucothrix pacifica</name>
    <dbReference type="NCBI Taxonomy" id="1247513"/>
    <lineage>
        <taxon>Bacteria</taxon>
        <taxon>Pseudomonadati</taxon>
        <taxon>Pseudomonadota</taxon>
        <taxon>Gammaproteobacteria</taxon>
        <taxon>Thiotrichales</taxon>
        <taxon>Thiotrichaceae</taxon>
        <taxon>Leucothrix</taxon>
    </lineage>
</organism>
<evidence type="ECO:0000256" key="10">
    <source>
        <dbReference type="ARBA" id="ARBA00022989"/>
    </source>
</evidence>
<keyword evidence="9 16" id="KW-1278">Translocase</keyword>
<dbReference type="AlphaFoldDB" id="A0A317CGD5"/>
<evidence type="ECO:0000256" key="17">
    <source>
        <dbReference type="RuleBase" id="RU004278"/>
    </source>
</evidence>
<keyword evidence="10 16" id="KW-1133">Transmembrane helix</keyword>
<evidence type="ECO:0000256" key="1">
    <source>
        <dbReference type="ARBA" id="ARBA00001959"/>
    </source>
</evidence>
<dbReference type="Proteomes" id="UP000245539">
    <property type="component" value="Unassembled WGS sequence"/>
</dbReference>
<keyword evidence="6 16" id="KW-0813">Transport</keyword>
<gene>
    <name evidence="16" type="primary">oadG</name>
    <name evidence="18" type="ORF">DKW60_13125</name>
</gene>
<dbReference type="GO" id="GO:0005886">
    <property type="term" value="C:plasma membrane"/>
    <property type="evidence" value="ECO:0007669"/>
    <property type="project" value="UniProtKB-SubCell"/>
</dbReference>
<keyword evidence="11 16" id="KW-0915">Sodium</keyword>
<protein>
    <recommendedName>
        <fullName evidence="16">Probable oxaloacetate decarboxylase gamma chain</fullName>
        <ecNumber evidence="16">7.2.4.2</ecNumber>
    </recommendedName>
</protein>
<evidence type="ECO:0000256" key="11">
    <source>
        <dbReference type="ARBA" id="ARBA00023053"/>
    </source>
</evidence>